<sequence length="276" mass="29322">MRTPYHSPAEILQLPTVHRQMRPVSRVLAPHLTRAFAKDDKNKYIGAKLFQGVANNTSEEAEDGTTTATILPPSIAKEVLEKISKGANPVEIRRGVMLAVDTVTAKLKKQSVTTPEEIVQFATISANRDNEIGHVISDAMKKSPVPALEITNAHCKPLVIIIEDINGEALSTLILDRLKVGPQVVAGVKGSLRVEKILQSSSEVGFDAMSGDFVNMVEKGIIDPTKVVRTAFLDAVGVGSLLITAEVVVAEIPKEEKDPGMGAVGGMGGGIGGGKF</sequence>
<gene>
    <name evidence="10" type="ORF">P7K49_024232</name>
</gene>
<dbReference type="Gene3D" id="1.10.560.10">
    <property type="entry name" value="GroEL-like equatorial domain"/>
    <property type="match status" value="2"/>
</dbReference>
<evidence type="ECO:0000256" key="6">
    <source>
        <dbReference type="ARBA" id="ARBA00030005"/>
    </source>
</evidence>
<evidence type="ECO:0000256" key="9">
    <source>
        <dbReference type="ARBA" id="ARBA00046475"/>
    </source>
</evidence>
<proteinExistence type="inferred from homology"/>
<dbReference type="EMBL" id="JASSZA010000011">
    <property type="protein sequence ID" value="KAK2098781.1"/>
    <property type="molecule type" value="Genomic_DNA"/>
</dbReference>
<dbReference type="PANTHER" id="PTHR45633">
    <property type="entry name" value="60 KDA HEAT SHOCK PROTEIN, MITOCHONDRIAL"/>
    <property type="match status" value="1"/>
</dbReference>
<dbReference type="InterPro" id="IPR001844">
    <property type="entry name" value="Cpn60/GroEL"/>
</dbReference>
<evidence type="ECO:0000256" key="7">
    <source>
        <dbReference type="ARBA" id="ARBA00031799"/>
    </source>
</evidence>
<comment type="similarity">
    <text evidence="1">Belongs to the chaperonin (HSP60) family.</text>
</comment>
<dbReference type="SUPFAM" id="SSF54849">
    <property type="entry name" value="GroEL-intermediate domain like"/>
    <property type="match status" value="1"/>
</dbReference>
<evidence type="ECO:0000256" key="2">
    <source>
        <dbReference type="ARBA" id="ARBA00012198"/>
    </source>
</evidence>
<dbReference type="Pfam" id="PF00118">
    <property type="entry name" value="Cpn60_TCP1"/>
    <property type="match status" value="1"/>
</dbReference>
<dbReference type="Gene3D" id="3.30.260.10">
    <property type="entry name" value="TCP-1-like chaperonin intermediate domain"/>
    <property type="match status" value="1"/>
</dbReference>
<comment type="function">
    <text evidence="8">Chaperonin implicated in mitochondrial protein import and macromolecular assembly. Together with Hsp10, facilitates the correct folding of imported proteins. May also prevent misfolding and promote the refolding and proper assembly of unfolded polypeptides generated under stress conditions in the mitochondrial matrix. The functional units of these chaperonins consist of heptameric rings of the large subunit Hsp60, which function as a back-to-back double ring. In a cyclic reaction, Hsp60 ring complexes bind one unfolded substrate protein per ring, followed by the binding of ATP and association with 2 heptameric rings of the co-chaperonin Hsp10. This leads to sequestration of the substrate protein in the inner cavity of Hsp60 where, for a certain period of time, it can fold undisturbed by other cell components. Synchronous hydrolysis of ATP in all Hsp60 subunits results in the dissociation of the chaperonin rings and the release of ADP and the folded substrate protein.</text>
</comment>
<evidence type="ECO:0000256" key="5">
    <source>
        <dbReference type="ARBA" id="ARBA00029756"/>
    </source>
</evidence>
<dbReference type="SUPFAM" id="SSF48592">
    <property type="entry name" value="GroEL equatorial domain-like"/>
    <property type="match status" value="1"/>
</dbReference>
<evidence type="ECO:0000256" key="1">
    <source>
        <dbReference type="ARBA" id="ARBA00006607"/>
    </source>
</evidence>
<comment type="caution">
    <text evidence="10">The sequence shown here is derived from an EMBL/GenBank/DDBJ whole genome shotgun (WGS) entry which is preliminary data.</text>
</comment>
<organism evidence="10 11">
    <name type="scientific">Saguinus oedipus</name>
    <name type="common">Cotton-top tamarin</name>
    <name type="synonym">Oedipomidas oedipus</name>
    <dbReference type="NCBI Taxonomy" id="9490"/>
    <lineage>
        <taxon>Eukaryota</taxon>
        <taxon>Metazoa</taxon>
        <taxon>Chordata</taxon>
        <taxon>Craniata</taxon>
        <taxon>Vertebrata</taxon>
        <taxon>Euteleostomi</taxon>
        <taxon>Mammalia</taxon>
        <taxon>Eutheria</taxon>
        <taxon>Euarchontoglires</taxon>
        <taxon>Primates</taxon>
        <taxon>Haplorrhini</taxon>
        <taxon>Platyrrhini</taxon>
        <taxon>Cebidae</taxon>
        <taxon>Callitrichinae</taxon>
        <taxon>Saguinus</taxon>
    </lineage>
</organism>
<dbReference type="InterPro" id="IPR027409">
    <property type="entry name" value="GroEL-like_apical_dom_sf"/>
</dbReference>
<evidence type="ECO:0000256" key="3">
    <source>
        <dbReference type="ARBA" id="ARBA00019981"/>
    </source>
</evidence>
<protein>
    <recommendedName>
        <fullName evidence="3">60 kDa heat shock protein, mitochondrial</fullName>
        <ecNumber evidence="2">5.6.1.7</ecNumber>
    </recommendedName>
    <alternativeName>
        <fullName evidence="5">60 kDa chaperonin</fullName>
    </alternativeName>
    <alternativeName>
        <fullName evidence="7">Chaperonin 60</fullName>
    </alternativeName>
    <alternativeName>
        <fullName evidence="6">Heat shock protein 60</fullName>
    </alternativeName>
</protein>
<dbReference type="EC" id="5.6.1.7" evidence="2"/>
<dbReference type="Proteomes" id="UP001266305">
    <property type="component" value="Unassembled WGS sequence"/>
</dbReference>
<evidence type="ECO:0000256" key="4">
    <source>
        <dbReference type="ARBA" id="ARBA00023186"/>
    </source>
</evidence>
<reference evidence="10 11" key="1">
    <citation type="submission" date="2023-05" db="EMBL/GenBank/DDBJ databases">
        <title>B98-5 Cell Line De Novo Hybrid Assembly: An Optical Mapping Approach.</title>
        <authorList>
            <person name="Kananen K."/>
            <person name="Auerbach J.A."/>
            <person name="Kautto E."/>
            <person name="Blachly J.S."/>
        </authorList>
    </citation>
    <scope>NUCLEOTIDE SEQUENCE [LARGE SCALE GENOMIC DNA]</scope>
    <source>
        <strain evidence="10">B95-8</strain>
        <tissue evidence="10">Cell line</tissue>
    </source>
</reference>
<keyword evidence="11" id="KW-1185">Reference proteome</keyword>
<comment type="subunit">
    <text evidence="9">Homoheptamer arranged in a ring structure. The functional units of these chaperonins consist of heptameric rings of the large subunit Hsp60, which function as a back-to-back double ring. Interacts with 2 heptameric Hsp10 rings to form the symmetrical football complex. Interacts with HRAS. Interacts with ATAD3A. Interacts with ETFBKMT and EEF1AKMT3. Interacts with MFHAS1.</text>
</comment>
<evidence type="ECO:0000256" key="8">
    <source>
        <dbReference type="ARBA" id="ARBA00037436"/>
    </source>
</evidence>
<dbReference type="InterPro" id="IPR027410">
    <property type="entry name" value="TCP-1-like_intermed_sf"/>
</dbReference>
<dbReference type="InterPro" id="IPR027413">
    <property type="entry name" value="GROEL-like_equatorial_sf"/>
</dbReference>
<keyword evidence="4" id="KW-0143">Chaperone</keyword>
<accession>A0ABQ9UPL0</accession>
<evidence type="ECO:0000313" key="10">
    <source>
        <dbReference type="EMBL" id="KAK2098781.1"/>
    </source>
</evidence>
<evidence type="ECO:0000313" key="11">
    <source>
        <dbReference type="Proteomes" id="UP001266305"/>
    </source>
</evidence>
<name>A0ABQ9UPL0_SAGOE</name>
<dbReference type="SUPFAM" id="SSF52029">
    <property type="entry name" value="GroEL apical domain-like"/>
    <property type="match status" value="1"/>
</dbReference>
<dbReference type="InterPro" id="IPR002423">
    <property type="entry name" value="Cpn60/GroEL/TCP-1"/>
</dbReference>